<dbReference type="GO" id="GO:0005737">
    <property type="term" value="C:cytoplasm"/>
    <property type="evidence" value="ECO:0007669"/>
    <property type="project" value="TreeGrafter"/>
</dbReference>
<dbReference type="WBParaSite" id="PSAMB.scaffold14054size2022.g35827.t1">
    <property type="protein sequence ID" value="PSAMB.scaffold14054size2022.g35827.t1"/>
    <property type="gene ID" value="PSAMB.scaffold14054size2022.g35827"/>
</dbReference>
<keyword evidence="1" id="KW-0812">Transmembrane</keyword>
<dbReference type="GO" id="GO:0019187">
    <property type="term" value="F:beta-1,4-mannosyltransferase activity"/>
    <property type="evidence" value="ECO:0007669"/>
    <property type="project" value="InterPro"/>
</dbReference>
<dbReference type="PANTHER" id="PTHR16779:SF1">
    <property type="entry name" value="BETA-1,4-MANNOSYLTRANSFERASE EGH"/>
    <property type="match status" value="1"/>
</dbReference>
<evidence type="ECO:0000256" key="1">
    <source>
        <dbReference type="SAM" id="Phobius"/>
    </source>
</evidence>
<keyword evidence="1" id="KW-1133">Transmembrane helix</keyword>
<feature type="signal peptide" evidence="2">
    <location>
        <begin position="1"/>
        <end position="21"/>
    </location>
</feature>
<dbReference type="InterPro" id="IPR027389">
    <property type="entry name" value="B_mannosylTrfase_Bre-3/Egh"/>
</dbReference>
<reference evidence="4" key="1">
    <citation type="submission" date="2022-11" db="UniProtKB">
        <authorList>
            <consortium name="WormBaseParasite"/>
        </authorList>
    </citation>
    <scope>IDENTIFICATION</scope>
</reference>
<organism evidence="3 4">
    <name type="scientific">Plectus sambesii</name>
    <dbReference type="NCBI Taxonomy" id="2011161"/>
    <lineage>
        <taxon>Eukaryota</taxon>
        <taxon>Metazoa</taxon>
        <taxon>Ecdysozoa</taxon>
        <taxon>Nematoda</taxon>
        <taxon>Chromadorea</taxon>
        <taxon>Plectida</taxon>
        <taxon>Plectina</taxon>
        <taxon>Plectoidea</taxon>
        <taxon>Plectidae</taxon>
        <taxon>Plectus</taxon>
    </lineage>
</organism>
<dbReference type="AlphaFoldDB" id="A0A914V0T0"/>
<accession>A0A914V0T0</accession>
<feature type="transmembrane region" description="Helical" evidence="1">
    <location>
        <begin position="36"/>
        <end position="57"/>
    </location>
</feature>
<sequence length="103" mass="11962">MFQLLLGLSLYAWATLPLTSSQVILCAWLPLPRYVLFDFLVAYVGGVSFYMYIFGVVKAFSHKYRQRPWRLVMYTVGALLTIPFNIWIENLAVLWGMIGQKHQ</sequence>
<dbReference type="PANTHER" id="PTHR16779">
    <property type="entry name" value="BETA-1,4-MANNOSYLTRANSFERASE EGH"/>
    <property type="match status" value="1"/>
</dbReference>
<evidence type="ECO:0000256" key="2">
    <source>
        <dbReference type="SAM" id="SignalP"/>
    </source>
</evidence>
<keyword evidence="2" id="KW-0732">Signal</keyword>
<protein>
    <submittedName>
        <fullName evidence="4">Uncharacterized protein</fullName>
    </submittedName>
</protein>
<proteinExistence type="predicted"/>
<name>A0A914V0T0_9BILA</name>
<feature type="transmembrane region" description="Helical" evidence="1">
    <location>
        <begin position="69"/>
        <end position="88"/>
    </location>
</feature>
<feature type="chain" id="PRO_5037732093" evidence="2">
    <location>
        <begin position="22"/>
        <end position="103"/>
    </location>
</feature>
<evidence type="ECO:0000313" key="3">
    <source>
        <dbReference type="Proteomes" id="UP000887566"/>
    </source>
</evidence>
<evidence type="ECO:0000313" key="4">
    <source>
        <dbReference type="WBParaSite" id="PSAMB.scaffold14054size2022.g35827.t1"/>
    </source>
</evidence>
<keyword evidence="1" id="KW-0472">Membrane</keyword>
<keyword evidence="3" id="KW-1185">Reference proteome</keyword>
<dbReference type="Proteomes" id="UP000887566">
    <property type="component" value="Unplaced"/>
</dbReference>